<evidence type="ECO:0000259" key="1">
    <source>
        <dbReference type="Pfam" id="PF01909"/>
    </source>
</evidence>
<proteinExistence type="predicted"/>
<dbReference type="InterPro" id="IPR043519">
    <property type="entry name" value="NT_sf"/>
</dbReference>
<dbReference type="SUPFAM" id="SSF81301">
    <property type="entry name" value="Nucleotidyltransferase"/>
    <property type="match status" value="1"/>
</dbReference>
<keyword evidence="2" id="KW-0808">Transferase</keyword>
<accession>A0A506U7R5</accession>
<dbReference type="Proteomes" id="UP000318801">
    <property type="component" value="Unassembled WGS sequence"/>
</dbReference>
<evidence type="ECO:0000313" key="3">
    <source>
        <dbReference type="Proteomes" id="UP000318801"/>
    </source>
</evidence>
<gene>
    <name evidence="2" type="ORF">FJU08_14970</name>
</gene>
<dbReference type="GO" id="GO:0016779">
    <property type="term" value="F:nucleotidyltransferase activity"/>
    <property type="evidence" value="ECO:0007669"/>
    <property type="project" value="InterPro"/>
</dbReference>
<dbReference type="RefSeq" id="WP_141149826.1">
    <property type="nucleotide sequence ID" value="NZ_VHLG01000010.1"/>
</dbReference>
<reference evidence="2 3" key="1">
    <citation type="submission" date="2019-06" db="EMBL/GenBank/DDBJ databases">
        <authorList>
            <person name="Li M."/>
        </authorList>
    </citation>
    <scope>NUCLEOTIDE SEQUENCE [LARGE SCALE GENOMIC DNA]</scope>
    <source>
        <strain evidence="2 3">BGMRC2036</strain>
    </source>
</reference>
<dbReference type="EMBL" id="VHLG01000010">
    <property type="protein sequence ID" value="TPW29151.1"/>
    <property type="molecule type" value="Genomic_DNA"/>
</dbReference>
<organism evidence="2 3">
    <name type="scientific">Martelella alba</name>
    <dbReference type="NCBI Taxonomy" id="2590451"/>
    <lineage>
        <taxon>Bacteria</taxon>
        <taxon>Pseudomonadati</taxon>
        <taxon>Pseudomonadota</taxon>
        <taxon>Alphaproteobacteria</taxon>
        <taxon>Hyphomicrobiales</taxon>
        <taxon>Aurantimonadaceae</taxon>
        <taxon>Martelella</taxon>
    </lineage>
</organism>
<dbReference type="AlphaFoldDB" id="A0A506U7R5"/>
<dbReference type="InterPro" id="IPR002934">
    <property type="entry name" value="Polymerase_NTP_transf_dom"/>
</dbReference>
<dbReference type="Gene3D" id="3.30.460.10">
    <property type="entry name" value="Beta Polymerase, domain 2"/>
    <property type="match status" value="1"/>
</dbReference>
<name>A0A506U7R5_9HYPH</name>
<keyword evidence="3" id="KW-1185">Reference proteome</keyword>
<dbReference type="OrthoDB" id="7375008at2"/>
<feature type="domain" description="Polymerase nucleotidyl transferase" evidence="1">
    <location>
        <begin position="8"/>
        <end position="51"/>
    </location>
</feature>
<dbReference type="CDD" id="cd05403">
    <property type="entry name" value="NT_KNTase_like"/>
    <property type="match status" value="1"/>
</dbReference>
<protein>
    <submittedName>
        <fullName evidence="2">Nucleotidyltransferase domain-containing protein</fullName>
    </submittedName>
</protein>
<sequence>MEHAERIKAIASKLCETGSVRALFLAGSYGAGLEDRLSDIDFLAVFDDEDNSAFAPLWREALRTVGDLVLWRERPGRNLLINAVSVEWLRIDVQTVQADGLSGRTQDGLKVLFDHDGLFARLPEKSSPPSPDPARLLWQIEEFIRILGLMPVVLGRKDYCNAPAGVFHLRNLLVGLLIAETAAPHRGGALHLNRLITAEQQALLSSLAIPAPEHDAVIDAHLAFACAFLPRARALAARSGVAWPEALEAATWAHLARELGIQRPEACG</sequence>
<dbReference type="Pfam" id="PF01909">
    <property type="entry name" value="NTP_transf_2"/>
    <property type="match status" value="1"/>
</dbReference>
<comment type="caution">
    <text evidence="2">The sequence shown here is derived from an EMBL/GenBank/DDBJ whole genome shotgun (WGS) entry which is preliminary data.</text>
</comment>
<evidence type="ECO:0000313" key="2">
    <source>
        <dbReference type="EMBL" id="TPW29151.1"/>
    </source>
</evidence>